<evidence type="ECO:0000259" key="10">
    <source>
        <dbReference type="Pfam" id="PF02868"/>
    </source>
</evidence>
<dbReference type="Proteomes" id="UP000604661">
    <property type="component" value="Unassembled WGS sequence"/>
</dbReference>
<dbReference type="InterPro" id="IPR011096">
    <property type="entry name" value="FTP_domain"/>
</dbReference>
<protein>
    <recommendedName>
        <fullName evidence="8">Neutral metalloproteinase</fullName>
        <ecNumber evidence="8">3.4.24.-</ecNumber>
    </recommendedName>
</protein>
<comment type="subcellular location">
    <subcellularLocation>
        <location evidence="8">Secreted</location>
    </subcellularLocation>
</comment>
<dbReference type="SUPFAM" id="SSF55486">
    <property type="entry name" value="Metalloproteases ('zincins'), catalytic domain"/>
    <property type="match status" value="1"/>
</dbReference>
<dbReference type="Pfam" id="PF02868">
    <property type="entry name" value="Peptidase_M4_C"/>
    <property type="match status" value="1"/>
</dbReference>
<proteinExistence type="inferred from homology"/>
<dbReference type="EC" id="3.4.24.-" evidence="8"/>
<dbReference type="EMBL" id="JACJTE010000060">
    <property type="protein sequence ID" value="MBD2564833.1"/>
    <property type="molecule type" value="Genomic_DNA"/>
</dbReference>
<evidence type="ECO:0000256" key="5">
    <source>
        <dbReference type="ARBA" id="ARBA00022801"/>
    </source>
</evidence>
<comment type="similarity">
    <text evidence="1 8">Belongs to the peptidase M4 family.</text>
</comment>
<keyword evidence="4" id="KW-0732">Signal</keyword>
<comment type="caution">
    <text evidence="12">The sequence shown here is derived from an EMBL/GenBank/DDBJ whole genome shotgun (WGS) entry which is preliminary data.</text>
</comment>
<evidence type="ECO:0000256" key="8">
    <source>
        <dbReference type="RuleBase" id="RU366073"/>
    </source>
</evidence>
<dbReference type="PRINTS" id="PR00730">
    <property type="entry name" value="THERMOLYSIN"/>
</dbReference>
<dbReference type="Gene3D" id="3.10.450.490">
    <property type="match status" value="1"/>
</dbReference>
<dbReference type="Pfam" id="PF07504">
    <property type="entry name" value="FTP"/>
    <property type="match status" value="1"/>
</dbReference>
<organism evidence="12 13">
    <name type="scientific">Nostoc linckia FACHB-391</name>
    <dbReference type="NCBI Taxonomy" id="2692906"/>
    <lineage>
        <taxon>Bacteria</taxon>
        <taxon>Bacillati</taxon>
        <taxon>Cyanobacteriota</taxon>
        <taxon>Cyanophyceae</taxon>
        <taxon>Nostocales</taxon>
        <taxon>Nostocaceae</taxon>
        <taxon>Nostoc</taxon>
    </lineage>
</organism>
<keyword evidence="7 8" id="KW-0482">Metalloprotease</keyword>
<evidence type="ECO:0000256" key="6">
    <source>
        <dbReference type="ARBA" id="ARBA00022833"/>
    </source>
</evidence>
<sequence length="467" mass="51536">MKYFRYRQTYNGIPVWGETIIVTVDADGNYRPLHGNALQSIASDIENTMPTLDIEVAIQKAKNALMNEKGIEGNSVEVEKAEMVVYPRHDGRARLCFDVSLFAEPVDGEPTRPTFLIDANTGKTVFHFDRITSLVSTTHSSMTPTASTETEEQRYDSIALAPTLGTGPGGNEKTGRYEYKLHPGLGDFPAFPVTESNGTYVMDSENVNTVDLNHRFTGSTPYSYNPGPENTFKPINGAFCPLNDAQFFGNVVFNMYRQWFNTAPLAFKLTMRVHYGVNYGNANWNGRAMSFGDGDNRFYPLVSLDVSAHEVSHGFTQQNSELIYVGESGGINEAFSDMAGEGAKFFLTGQNDFKVGASIFKKPDGALRYMDDPTRDGLSIDSVNDYYEGLDVHHSSGVYNKAFSVLARRPGWDTKKAFEVFVYANKHKWTPSSGFFSGAVGVKDAANDLGYDTDDIVAAFAAVDINI</sequence>
<evidence type="ECO:0000256" key="2">
    <source>
        <dbReference type="ARBA" id="ARBA00022670"/>
    </source>
</evidence>
<dbReference type="Gene3D" id="3.10.170.10">
    <property type="match status" value="1"/>
</dbReference>
<accession>A0ABR8F5M3</accession>
<feature type="domain" description="Peptidase M4" evidence="9">
    <location>
        <begin position="186"/>
        <end position="317"/>
    </location>
</feature>
<dbReference type="PANTHER" id="PTHR33794:SF1">
    <property type="entry name" value="BACILLOLYSIN"/>
    <property type="match status" value="1"/>
</dbReference>
<dbReference type="InterPro" id="IPR001570">
    <property type="entry name" value="Peptidase_M4_C_domain"/>
</dbReference>
<dbReference type="Gene3D" id="1.10.390.10">
    <property type="entry name" value="Neutral Protease Domain 2"/>
    <property type="match status" value="1"/>
</dbReference>
<dbReference type="PANTHER" id="PTHR33794">
    <property type="entry name" value="BACILLOLYSIN"/>
    <property type="match status" value="1"/>
</dbReference>
<keyword evidence="5 8" id="KW-0378">Hydrolase</keyword>
<evidence type="ECO:0000313" key="12">
    <source>
        <dbReference type="EMBL" id="MBD2564833.1"/>
    </source>
</evidence>
<dbReference type="Pfam" id="PF01447">
    <property type="entry name" value="Peptidase_M4"/>
    <property type="match status" value="1"/>
</dbReference>
<keyword evidence="2 8" id="KW-0645">Protease</keyword>
<evidence type="ECO:0000259" key="9">
    <source>
        <dbReference type="Pfam" id="PF01447"/>
    </source>
</evidence>
<dbReference type="InterPro" id="IPR027268">
    <property type="entry name" value="Peptidase_M4/M1_CTD_sf"/>
</dbReference>
<evidence type="ECO:0000256" key="1">
    <source>
        <dbReference type="ARBA" id="ARBA00009388"/>
    </source>
</evidence>
<comment type="function">
    <text evidence="8">Extracellular zinc metalloprotease.</text>
</comment>
<dbReference type="InterPro" id="IPR023612">
    <property type="entry name" value="Peptidase_M4"/>
</dbReference>
<feature type="domain" description="FTP" evidence="11">
    <location>
        <begin position="2"/>
        <end position="36"/>
    </location>
</feature>
<gene>
    <name evidence="12" type="ORF">H6G95_30470</name>
</gene>
<feature type="domain" description="Peptidase M4 C-terminal" evidence="10">
    <location>
        <begin position="320"/>
        <end position="465"/>
    </location>
</feature>
<evidence type="ECO:0000256" key="7">
    <source>
        <dbReference type="ARBA" id="ARBA00023049"/>
    </source>
</evidence>
<keyword evidence="13" id="KW-1185">Reference proteome</keyword>
<evidence type="ECO:0000256" key="4">
    <source>
        <dbReference type="ARBA" id="ARBA00022729"/>
    </source>
</evidence>
<evidence type="ECO:0000313" key="13">
    <source>
        <dbReference type="Proteomes" id="UP000604661"/>
    </source>
</evidence>
<dbReference type="Gene3D" id="3.10.450.40">
    <property type="match status" value="1"/>
</dbReference>
<evidence type="ECO:0000256" key="3">
    <source>
        <dbReference type="ARBA" id="ARBA00022723"/>
    </source>
</evidence>
<evidence type="ECO:0000259" key="11">
    <source>
        <dbReference type="Pfam" id="PF07504"/>
    </source>
</evidence>
<keyword evidence="3" id="KW-0479">Metal-binding</keyword>
<dbReference type="CDD" id="cd09597">
    <property type="entry name" value="M4_TLP"/>
    <property type="match status" value="1"/>
</dbReference>
<keyword evidence="8" id="KW-0964">Secreted</keyword>
<dbReference type="InterPro" id="IPR013856">
    <property type="entry name" value="Peptidase_M4_domain"/>
</dbReference>
<keyword evidence="6 8" id="KW-0862">Zinc</keyword>
<reference evidence="12 13" key="1">
    <citation type="journal article" date="2020" name="ISME J.">
        <title>Comparative genomics reveals insights into cyanobacterial evolution and habitat adaptation.</title>
        <authorList>
            <person name="Chen M.Y."/>
            <person name="Teng W.K."/>
            <person name="Zhao L."/>
            <person name="Hu C.X."/>
            <person name="Zhou Y.K."/>
            <person name="Han B.P."/>
            <person name="Song L.R."/>
            <person name="Shu W.S."/>
        </authorList>
    </citation>
    <scope>NUCLEOTIDE SEQUENCE [LARGE SCALE GENOMIC DNA]</scope>
    <source>
        <strain evidence="12 13">FACHB-391</strain>
    </source>
</reference>
<comment type="cofactor">
    <cofactor evidence="8">
        <name>Zn(2+)</name>
        <dbReference type="ChEBI" id="CHEBI:29105"/>
    </cofactor>
</comment>
<dbReference type="InterPro" id="IPR050728">
    <property type="entry name" value="Zinc_Metalloprotease_M4"/>
</dbReference>
<name>A0ABR8F5M3_NOSLI</name>